<evidence type="ECO:0000256" key="3">
    <source>
        <dbReference type="ARBA" id="ARBA00022692"/>
    </source>
</evidence>
<keyword evidence="6" id="KW-0472">Membrane</keyword>
<evidence type="ECO:0000256" key="5">
    <source>
        <dbReference type="ARBA" id="ARBA00022989"/>
    </source>
</evidence>
<gene>
    <name evidence="7" type="ORF">CGOC_LOCUS5924</name>
</gene>
<dbReference type="OrthoDB" id="414175at2759"/>
<protein>
    <recommendedName>
        <fullName evidence="9">Glycoprotein-N-acetylgalactosamine 3-beta-galactosyltransferase 1</fullName>
    </recommendedName>
</protein>
<name>A0A3P6TFX9_CYLGO</name>
<keyword evidence="5" id="KW-1133">Transmembrane helix</keyword>
<evidence type="ECO:0000256" key="2">
    <source>
        <dbReference type="ARBA" id="ARBA00006462"/>
    </source>
</evidence>
<dbReference type="PANTHER" id="PTHR23033:SF14">
    <property type="entry name" value="GLYCOPROTEIN-N-ACETYLGALACTOSAMINE 3-BETA-GALACTOSYLTRANSFERASE 1-RELATED"/>
    <property type="match status" value="1"/>
</dbReference>
<keyword evidence="8" id="KW-1185">Reference proteome</keyword>
<accession>A0A3P6TFX9</accession>
<organism evidence="7 8">
    <name type="scientific">Cylicostephanus goldi</name>
    <name type="common">Nematode worm</name>
    <dbReference type="NCBI Taxonomy" id="71465"/>
    <lineage>
        <taxon>Eukaryota</taxon>
        <taxon>Metazoa</taxon>
        <taxon>Ecdysozoa</taxon>
        <taxon>Nematoda</taxon>
        <taxon>Chromadorea</taxon>
        <taxon>Rhabditida</taxon>
        <taxon>Rhabditina</taxon>
        <taxon>Rhabditomorpha</taxon>
        <taxon>Strongyloidea</taxon>
        <taxon>Strongylidae</taxon>
        <taxon>Cylicostephanus</taxon>
    </lineage>
</organism>
<sequence length="149" mass="16625">MLLPHSPDQPIHFGCKFKMMVKQGYHSGGAGYVLSREALRRFVNEGLSDAEKCSPKEGGEEDVEIGSCLEKIGVYAGDSRDSSQHHRCLLSVITSLPTLKSVVRFMPMAPEEHLMVGNVEKTMWVFAYTYYPFEQGPNCCSGRHLANQI</sequence>
<keyword evidence="4" id="KW-0735">Signal-anchor</keyword>
<keyword evidence="3" id="KW-0812">Transmembrane</keyword>
<evidence type="ECO:0000256" key="1">
    <source>
        <dbReference type="ARBA" id="ARBA00004606"/>
    </source>
</evidence>
<dbReference type="GO" id="GO:0016263">
    <property type="term" value="F:glycoprotein-N-acetylgalactosamine 3-beta-galactosyltransferase activity"/>
    <property type="evidence" value="ECO:0007669"/>
    <property type="project" value="TreeGrafter"/>
</dbReference>
<reference evidence="7 8" key="1">
    <citation type="submission" date="2018-11" db="EMBL/GenBank/DDBJ databases">
        <authorList>
            <consortium name="Pathogen Informatics"/>
        </authorList>
    </citation>
    <scope>NUCLEOTIDE SEQUENCE [LARGE SCALE GENOMIC DNA]</scope>
</reference>
<evidence type="ECO:0000313" key="8">
    <source>
        <dbReference type="Proteomes" id="UP000271889"/>
    </source>
</evidence>
<dbReference type="Gene3D" id="3.90.550.50">
    <property type="match status" value="1"/>
</dbReference>
<evidence type="ECO:0008006" key="9">
    <source>
        <dbReference type="Google" id="ProtNLM"/>
    </source>
</evidence>
<evidence type="ECO:0000256" key="6">
    <source>
        <dbReference type="ARBA" id="ARBA00023136"/>
    </source>
</evidence>
<proteinExistence type="inferred from homology"/>
<dbReference type="InterPro" id="IPR026050">
    <property type="entry name" value="C1GALT1/C1GALT1_chp1"/>
</dbReference>
<comment type="subcellular location">
    <subcellularLocation>
        <location evidence="1">Membrane</location>
        <topology evidence="1">Single-pass type II membrane protein</topology>
    </subcellularLocation>
</comment>
<dbReference type="GO" id="GO:0016020">
    <property type="term" value="C:membrane"/>
    <property type="evidence" value="ECO:0007669"/>
    <property type="project" value="UniProtKB-SubCell"/>
</dbReference>
<evidence type="ECO:0000313" key="7">
    <source>
        <dbReference type="EMBL" id="VDK64778.1"/>
    </source>
</evidence>
<dbReference type="PANTHER" id="PTHR23033">
    <property type="entry name" value="BETA1,3-GALACTOSYLTRANSFERASE"/>
    <property type="match status" value="1"/>
</dbReference>
<dbReference type="Proteomes" id="UP000271889">
    <property type="component" value="Unassembled WGS sequence"/>
</dbReference>
<dbReference type="AlphaFoldDB" id="A0A3P6TFX9"/>
<dbReference type="EMBL" id="UYRV01018509">
    <property type="protein sequence ID" value="VDK64778.1"/>
    <property type="molecule type" value="Genomic_DNA"/>
</dbReference>
<comment type="similarity">
    <text evidence="2">Belongs to the glycosyltransferase 31 family. Beta3-Gal-T subfamily.</text>
</comment>
<evidence type="ECO:0000256" key="4">
    <source>
        <dbReference type="ARBA" id="ARBA00022968"/>
    </source>
</evidence>